<dbReference type="Pfam" id="PF00072">
    <property type="entry name" value="Response_reg"/>
    <property type="match status" value="1"/>
</dbReference>
<sequence length="667" mass="72883">MVKRSEQRERGNSESERRFQRVAGGAVDYAICMLAADGRVINWNKGAERTTGHNARAILGKHFSEFYLPEDRASGLPAKALRIARKEKHFLTEGWRLRKDGSKFYASVVIDPIYETRKLVGYAMVIRDMTERRQARADLEASENQFRLLVSNVTDYALYMLTPAGIVANWNAGGQRINGYAPDEIIGQSFSRFYTPADQAAGKPARALKIAEETGHYEEDGWRVRKDGSFFWASVVIDPIRDAEGTLVGFAKITRDISERREAQQKLEQVQRQLAETLKMDALGQLTGGVAHDFNNLLMIISGNLHRIKREVTSERGRAALGAIETATERAASLTSQLLTFARRQSVNPQTINVADRIASVREVLGSALGSLVRLNIEIQPEVWPVFVDPTDFETALINLVVNARDATADGGTVTVSARNVPEADHVVVSVADTGEGIPDDVLSKVFDPFFTTKPIGRGTGLGLSQVHGFAHQAGGRVEIASTLGKGTTVSIVLPRGTAAPHPGNPDRTAQRSATVLLIEDNPAVADASTGLLEQLGYTVNWASNAEHALRAIEANGVDVVFSDIVMPGKMDGLKLARTIRERKPELPILLTTGYSDSARDVKSDFPVLRKPYHIHDLSRELSKLTGHQAAAEADGRSAAPSGEFDTSSTDEKKVQENSKARAKVRS</sequence>
<feature type="domain" description="Response regulatory" evidence="8">
    <location>
        <begin position="515"/>
        <end position="626"/>
    </location>
</feature>
<dbReference type="PANTHER" id="PTHR43065">
    <property type="entry name" value="SENSOR HISTIDINE KINASE"/>
    <property type="match status" value="1"/>
</dbReference>
<dbReference type="SMART" id="SM00387">
    <property type="entry name" value="HATPase_c"/>
    <property type="match status" value="1"/>
</dbReference>
<accession>A0A508TJU8</accession>
<feature type="domain" description="Histidine kinase" evidence="7">
    <location>
        <begin position="289"/>
        <end position="498"/>
    </location>
</feature>
<dbReference type="Pfam" id="PF00512">
    <property type="entry name" value="HisKA"/>
    <property type="match status" value="1"/>
</dbReference>
<dbReference type="SUPFAM" id="SSF52172">
    <property type="entry name" value="CheY-like"/>
    <property type="match status" value="1"/>
</dbReference>
<dbReference type="InterPro" id="IPR000014">
    <property type="entry name" value="PAS"/>
</dbReference>
<dbReference type="InterPro" id="IPR003594">
    <property type="entry name" value="HATPase_dom"/>
</dbReference>
<protein>
    <recommendedName>
        <fullName evidence="2">histidine kinase</fullName>
        <ecNumber evidence="2">2.7.13.3</ecNumber>
    </recommendedName>
</protein>
<evidence type="ECO:0000259" key="7">
    <source>
        <dbReference type="PROSITE" id="PS50109"/>
    </source>
</evidence>
<dbReference type="PROSITE" id="PS50109">
    <property type="entry name" value="HIS_KIN"/>
    <property type="match status" value="1"/>
</dbReference>
<name>A0A508TJU8_9BRAD</name>
<dbReference type="SUPFAM" id="SSF47384">
    <property type="entry name" value="Homodimeric domain of signal transducing histidine kinase"/>
    <property type="match status" value="1"/>
</dbReference>
<comment type="caution">
    <text evidence="11">The sequence shown here is derived from an EMBL/GenBank/DDBJ whole genome shotgun (WGS) entry which is preliminary data.</text>
</comment>
<dbReference type="InterPro" id="IPR011006">
    <property type="entry name" value="CheY-like_superfamily"/>
</dbReference>
<feature type="coiled-coil region" evidence="5">
    <location>
        <begin position="253"/>
        <end position="280"/>
    </location>
</feature>
<keyword evidence="5" id="KW-0175">Coiled coil</keyword>
<feature type="domain" description="PAC" evidence="10">
    <location>
        <begin position="217"/>
        <end position="269"/>
    </location>
</feature>
<dbReference type="RefSeq" id="WP_139862396.1">
    <property type="nucleotide sequence ID" value="NZ_CAADFC020000021.1"/>
</dbReference>
<feature type="region of interest" description="Disordered" evidence="6">
    <location>
        <begin position="626"/>
        <end position="667"/>
    </location>
</feature>
<dbReference type="SMART" id="SM00086">
    <property type="entry name" value="PAC"/>
    <property type="match status" value="2"/>
</dbReference>
<evidence type="ECO:0000256" key="6">
    <source>
        <dbReference type="SAM" id="MobiDB-lite"/>
    </source>
</evidence>
<feature type="domain" description="PAS" evidence="9">
    <location>
        <begin position="15"/>
        <end position="72"/>
    </location>
</feature>
<dbReference type="EC" id="2.7.13.3" evidence="2"/>
<dbReference type="InterPro" id="IPR001789">
    <property type="entry name" value="Sig_transdc_resp-reg_receiver"/>
</dbReference>
<dbReference type="CDD" id="cd00082">
    <property type="entry name" value="HisKA"/>
    <property type="match status" value="1"/>
</dbReference>
<evidence type="ECO:0000256" key="3">
    <source>
        <dbReference type="ARBA" id="ARBA00022553"/>
    </source>
</evidence>
<dbReference type="Pfam" id="PF02518">
    <property type="entry name" value="HATPase_c"/>
    <property type="match status" value="1"/>
</dbReference>
<dbReference type="SMART" id="SM00448">
    <property type="entry name" value="REC"/>
    <property type="match status" value="1"/>
</dbReference>
<dbReference type="PRINTS" id="PR00344">
    <property type="entry name" value="BCTRLSENSOR"/>
</dbReference>
<feature type="domain" description="PAC" evidence="10">
    <location>
        <begin position="90"/>
        <end position="141"/>
    </location>
</feature>
<evidence type="ECO:0000259" key="9">
    <source>
        <dbReference type="PROSITE" id="PS50112"/>
    </source>
</evidence>
<dbReference type="Pfam" id="PF13426">
    <property type="entry name" value="PAS_9"/>
    <property type="match status" value="2"/>
</dbReference>
<dbReference type="GO" id="GO:0000155">
    <property type="term" value="F:phosphorelay sensor kinase activity"/>
    <property type="evidence" value="ECO:0007669"/>
    <property type="project" value="InterPro"/>
</dbReference>
<dbReference type="InterPro" id="IPR036097">
    <property type="entry name" value="HisK_dim/P_sf"/>
</dbReference>
<gene>
    <name evidence="11" type="ORF">CI1B_54060</name>
</gene>
<keyword evidence="12" id="KW-1185">Reference proteome</keyword>
<dbReference type="InterPro" id="IPR001610">
    <property type="entry name" value="PAC"/>
</dbReference>
<evidence type="ECO:0000313" key="12">
    <source>
        <dbReference type="Proteomes" id="UP000328092"/>
    </source>
</evidence>
<dbReference type="CDD" id="cd00130">
    <property type="entry name" value="PAS"/>
    <property type="match status" value="2"/>
</dbReference>
<evidence type="ECO:0000256" key="4">
    <source>
        <dbReference type="PROSITE-ProRule" id="PRU00169"/>
    </source>
</evidence>
<dbReference type="SMART" id="SM00091">
    <property type="entry name" value="PAS"/>
    <property type="match status" value="2"/>
</dbReference>
<dbReference type="InterPro" id="IPR005467">
    <property type="entry name" value="His_kinase_dom"/>
</dbReference>
<reference evidence="11" key="1">
    <citation type="submission" date="2019-02" db="EMBL/GenBank/DDBJ databases">
        <authorList>
            <person name="Pothier F.J."/>
        </authorList>
    </citation>
    <scope>NUCLEOTIDE SEQUENCE</scope>
    <source>
        <strain evidence="11">CI-1B</strain>
    </source>
</reference>
<evidence type="ECO:0000313" key="11">
    <source>
        <dbReference type="EMBL" id="VIO74632.1"/>
    </source>
</evidence>
<evidence type="ECO:0000256" key="1">
    <source>
        <dbReference type="ARBA" id="ARBA00000085"/>
    </source>
</evidence>
<dbReference type="InterPro" id="IPR035965">
    <property type="entry name" value="PAS-like_dom_sf"/>
</dbReference>
<dbReference type="PROSITE" id="PS50113">
    <property type="entry name" value="PAC"/>
    <property type="match status" value="2"/>
</dbReference>
<dbReference type="Proteomes" id="UP000328092">
    <property type="component" value="Unassembled WGS sequence"/>
</dbReference>
<dbReference type="Gene3D" id="3.40.50.2300">
    <property type="match status" value="1"/>
</dbReference>
<dbReference type="Gene3D" id="3.30.450.20">
    <property type="entry name" value="PAS domain"/>
    <property type="match status" value="2"/>
</dbReference>
<keyword evidence="3 4" id="KW-0597">Phosphoprotein</keyword>
<feature type="compositionally biased region" description="Basic and acidic residues" evidence="6">
    <location>
        <begin position="650"/>
        <end position="660"/>
    </location>
</feature>
<evidence type="ECO:0000259" key="8">
    <source>
        <dbReference type="PROSITE" id="PS50110"/>
    </source>
</evidence>
<feature type="domain" description="PAS" evidence="9">
    <location>
        <begin position="142"/>
        <end position="215"/>
    </location>
</feature>
<evidence type="ECO:0000259" key="10">
    <source>
        <dbReference type="PROSITE" id="PS50113"/>
    </source>
</evidence>
<dbReference type="OrthoDB" id="9796100at2"/>
<dbReference type="PROSITE" id="PS50112">
    <property type="entry name" value="PAS"/>
    <property type="match status" value="2"/>
</dbReference>
<comment type="catalytic activity">
    <reaction evidence="1">
        <text>ATP + protein L-histidine = ADP + protein N-phospho-L-histidine.</text>
        <dbReference type="EC" id="2.7.13.3"/>
    </reaction>
</comment>
<organism evidence="11 12">
    <name type="scientific">Bradyrhizobium ivorense</name>
    <dbReference type="NCBI Taxonomy" id="2511166"/>
    <lineage>
        <taxon>Bacteria</taxon>
        <taxon>Pseudomonadati</taxon>
        <taxon>Pseudomonadota</taxon>
        <taxon>Alphaproteobacteria</taxon>
        <taxon>Hyphomicrobiales</taxon>
        <taxon>Nitrobacteraceae</taxon>
        <taxon>Bradyrhizobium</taxon>
    </lineage>
</organism>
<dbReference type="Gene3D" id="3.30.565.10">
    <property type="entry name" value="Histidine kinase-like ATPase, C-terminal domain"/>
    <property type="match status" value="1"/>
</dbReference>
<dbReference type="SUPFAM" id="SSF55785">
    <property type="entry name" value="PYP-like sensor domain (PAS domain)"/>
    <property type="match status" value="2"/>
</dbReference>
<dbReference type="InterPro" id="IPR004358">
    <property type="entry name" value="Sig_transdc_His_kin-like_C"/>
</dbReference>
<feature type="modified residue" description="4-aspartylphosphate" evidence="4">
    <location>
        <position position="564"/>
    </location>
</feature>
<proteinExistence type="predicted"/>
<dbReference type="Gene3D" id="1.10.287.130">
    <property type="match status" value="1"/>
</dbReference>
<dbReference type="AlphaFoldDB" id="A0A508TJU8"/>
<evidence type="ECO:0000256" key="2">
    <source>
        <dbReference type="ARBA" id="ARBA00012438"/>
    </source>
</evidence>
<dbReference type="InterPro" id="IPR003661">
    <property type="entry name" value="HisK_dim/P_dom"/>
</dbReference>
<dbReference type="NCBIfam" id="TIGR00229">
    <property type="entry name" value="sensory_box"/>
    <property type="match status" value="2"/>
</dbReference>
<dbReference type="InterPro" id="IPR000700">
    <property type="entry name" value="PAS-assoc_C"/>
</dbReference>
<dbReference type="PANTHER" id="PTHR43065:SF49">
    <property type="entry name" value="HISTIDINE KINASE"/>
    <property type="match status" value="1"/>
</dbReference>
<dbReference type="EMBL" id="CAADFC020000021">
    <property type="protein sequence ID" value="VIO74632.1"/>
    <property type="molecule type" value="Genomic_DNA"/>
</dbReference>
<dbReference type="InterPro" id="IPR036890">
    <property type="entry name" value="HATPase_C_sf"/>
</dbReference>
<evidence type="ECO:0000256" key="5">
    <source>
        <dbReference type="SAM" id="Coils"/>
    </source>
</evidence>
<dbReference type="SUPFAM" id="SSF55874">
    <property type="entry name" value="ATPase domain of HSP90 chaperone/DNA topoisomerase II/histidine kinase"/>
    <property type="match status" value="1"/>
</dbReference>
<dbReference type="SMART" id="SM00388">
    <property type="entry name" value="HisKA"/>
    <property type="match status" value="1"/>
</dbReference>
<dbReference type="PROSITE" id="PS50110">
    <property type="entry name" value="RESPONSE_REGULATORY"/>
    <property type="match status" value="1"/>
</dbReference>